<evidence type="ECO:0000313" key="1">
    <source>
        <dbReference type="EMBL" id="GFY25062.1"/>
    </source>
</evidence>
<keyword evidence="2" id="KW-1185">Reference proteome</keyword>
<comment type="caution">
    <text evidence="1">The sequence shown here is derived from an EMBL/GenBank/DDBJ whole genome shotgun (WGS) entry which is preliminary data.</text>
</comment>
<dbReference type="EMBL" id="BMAU01021370">
    <property type="protein sequence ID" value="GFY25062.1"/>
    <property type="molecule type" value="Genomic_DNA"/>
</dbReference>
<protein>
    <submittedName>
        <fullName evidence="1">Uncharacterized protein</fullName>
    </submittedName>
</protein>
<dbReference type="Proteomes" id="UP000887159">
    <property type="component" value="Unassembled WGS sequence"/>
</dbReference>
<organism evidence="1 2">
    <name type="scientific">Trichonephila clavipes</name>
    <name type="common">Golden silk orbweaver</name>
    <name type="synonym">Nephila clavipes</name>
    <dbReference type="NCBI Taxonomy" id="2585209"/>
    <lineage>
        <taxon>Eukaryota</taxon>
        <taxon>Metazoa</taxon>
        <taxon>Ecdysozoa</taxon>
        <taxon>Arthropoda</taxon>
        <taxon>Chelicerata</taxon>
        <taxon>Arachnida</taxon>
        <taxon>Araneae</taxon>
        <taxon>Araneomorphae</taxon>
        <taxon>Entelegynae</taxon>
        <taxon>Araneoidea</taxon>
        <taxon>Nephilidae</taxon>
        <taxon>Trichonephila</taxon>
    </lineage>
</organism>
<sequence>MPVSTKELHYFSLFTKHAAKDISSFSSINYAAEGGVVAPQICRGSNVLPLVWVLRGEFQLRCRPRHLTIVQKYEVITNSPPAVL</sequence>
<name>A0A8X6VZ38_TRICX</name>
<dbReference type="AlphaFoldDB" id="A0A8X6VZ38"/>
<reference evidence="1" key="1">
    <citation type="submission" date="2020-08" db="EMBL/GenBank/DDBJ databases">
        <title>Multicomponent nature underlies the extraordinary mechanical properties of spider dragline silk.</title>
        <authorList>
            <person name="Kono N."/>
            <person name="Nakamura H."/>
            <person name="Mori M."/>
            <person name="Yoshida Y."/>
            <person name="Ohtoshi R."/>
            <person name="Malay A.D."/>
            <person name="Moran D.A.P."/>
            <person name="Tomita M."/>
            <person name="Numata K."/>
            <person name="Arakawa K."/>
        </authorList>
    </citation>
    <scope>NUCLEOTIDE SEQUENCE</scope>
</reference>
<evidence type="ECO:0000313" key="2">
    <source>
        <dbReference type="Proteomes" id="UP000887159"/>
    </source>
</evidence>
<accession>A0A8X6VZ38</accession>
<proteinExistence type="predicted"/>
<gene>
    <name evidence="1" type="ORF">TNCV_2692531</name>
</gene>